<dbReference type="GO" id="GO:0000287">
    <property type="term" value="F:magnesium ion binding"/>
    <property type="evidence" value="ECO:0007669"/>
    <property type="project" value="UniProtKB-UniRule"/>
</dbReference>
<keyword evidence="12" id="KW-1185">Reference proteome</keyword>
<comment type="cofactor">
    <cofactor evidence="1 8">
        <name>Mg(2+)</name>
        <dbReference type="ChEBI" id="CHEBI:18420"/>
    </cofactor>
</comment>
<dbReference type="GO" id="GO:0004540">
    <property type="term" value="F:RNA nuclease activity"/>
    <property type="evidence" value="ECO:0007669"/>
    <property type="project" value="InterPro"/>
</dbReference>
<evidence type="ECO:0000313" key="12">
    <source>
        <dbReference type="Proteomes" id="UP000432089"/>
    </source>
</evidence>
<keyword evidence="5 8" id="KW-0378">Hydrolase</keyword>
<dbReference type="PANTHER" id="PTHR33653">
    <property type="entry name" value="RIBONUCLEASE VAPC2"/>
    <property type="match status" value="1"/>
</dbReference>
<dbReference type="InterPro" id="IPR029060">
    <property type="entry name" value="PIN-like_dom_sf"/>
</dbReference>
<dbReference type="InterPro" id="IPR002716">
    <property type="entry name" value="PIN_dom"/>
</dbReference>
<gene>
    <name evidence="8" type="primary">vapC</name>
    <name evidence="11" type="ORF">F6X38_01680</name>
</gene>
<accession>A0A7V7PT88</accession>
<dbReference type="GO" id="GO:0090729">
    <property type="term" value="F:toxin activity"/>
    <property type="evidence" value="ECO:0007669"/>
    <property type="project" value="UniProtKB-KW"/>
</dbReference>
<dbReference type="PANTHER" id="PTHR33653:SF1">
    <property type="entry name" value="RIBONUCLEASE VAPC2"/>
    <property type="match status" value="1"/>
</dbReference>
<keyword evidence="3 8" id="KW-0540">Nuclease</keyword>
<evidence type="ECO:0000256" key="2">
    <source>
        <dbReference type="ARBA" id="ARBA00022649"/>
    </source>
</evidence>
<evidence type="ECO:0000256" key="6">
    <source>
        <dbReference type="ARBA" id="ARBA00022842"/>
    </source>
</evidence>
<feature type="compositionally biased region" description="Basic residues" evidence="9">
    <location>
        <begin position="10"/>
        <end position="22"/>
    </location>
</feature>
<dbReference type="Pfam" id="PF01850">
    <property type="entry name" value="PIN"/>
    <property type="match status" value="1"/>
</dbReference>
<evidence type="ECO:0000259" key="10">
    <source>
        <dbReference type="Pfam" id="PF01850"/>
    </source>
</evidence>
<protein>
    <recommendedName>
        <fullName evidence="8">Ribonuclease VapC</fullName>
        <shortName evidence="8">RNase VapC</shortName>
        <ecNumber evidence="8">3.1.-.-</ecNumber>
    </recommendedName>
    <alternativeName>
        <fullName evidence="8">Toxin VapC</fullName>
    </alternativeName>
</protein>
<dbReference type="InterPro" id="IPR022907">
    <property type="entry name" value="VapC_family"/>
</dbReference>
<evidence type="ECO:0000256" key="9">
    <source>
        <dbReference type="SAM" id="MobiDB-lite"/>
    </source>
</evidence>
<comment type="similarity">
    <text evidence="7 8">Belongs to the PINc/VapC protein family.</text>
</comment>
<dbReference type="InterPro" id="IPR050556">
    <property type="entry name" value="Type_II_TA_system_RNase"/>
</dbReference>
<comment type="caution">
    <text evidence="11">The sequence shown here is derived from an EMBL/GenBank/DDBJ whole genome shotgun (WGS) entry which is preliminary data.</text>
</comment>
<dbReference type="EMBL" id="VZDO01000001">
    <property type="protein sequence ID" value="KAB0682818.1"/>
    <property type="molecule type" value="Genomic_DNA"/>
</dbReference>
<reference evidence="11 12" key="1">
    <citation type="submission" date="2019-09" db="EMBL/GenBank/DDBJ databases">
        <title>YIM 132180 draft genome.</title>
        <authorList>
            <person name="Zhang K."/>
        </authorList>
    </citation>
    <scope>NUCLEOTIDE SEQUENCE [LARGE SCALE GENOMIC DNA]</scope>
    <source>
        <strain evidence="11 12">YIM 132180</strain>
    </source>
</reference>
<dbReference type="Gene3D" id="3.40.50.1010">
    <property type="entry name" value="5'-nuclease"/>
    <property type="match status" value="1"/>
</dbReference>
<dbReference type="GO" id="GO:0016787">
    <property type="term" value="F:hydrolase activity"/>
    <property type="evidence" value="ECO:0007669"/>
    <property type="project" value="UniProtKB-KW"/>
</dbReference>
<dbReference type="SUPFAM" id="SSF88723">
    <property type="entry name" value="PIN domain-like"/>
    <property type="match status" value="1"/>
</dbReference>
<evidence type="ECO:0000313" key="11">
    <source>
        <dbReference type="EMBL" id="KAB0682818.1"/>
    </source>
</evidence>
<organism evidence="11 12">
    <name type="scientific">Plantimonas leprariae</name>
    <dbReference type="NCBI Taxonomy" id="2615207"/>
    <lineage>
        <taxon>Bacteria</taxon>
        <taxon>Pseudomonadati</taxon>
        <taxon>Pseudomonadota</taxon>
        <taxon>Alphaproteobacteria</taxon>
        <taxon>Hyphomicrobiales</taxon>
        <taxon>Aurantimonadaceae</taxon>
        <taxon>Plantimonas</taxon>
    </lineage>
</organism>
<keyword evidence="2 8" id="KW-1277">Toxin-antitoxin system</keyword>
<name>A0A7V7PT88_9HYPH</name>
<evidence type="ECO:0000256" key="1">
    <source>
        <dbReference type="ARBA" id="ARBA00001946"/>
    </source>
</evidence>
<dbReference type="AlphaFoldDB" id="A0A7V7PT88"/>
<dbReference type="Proteomes" id="UP000432089">
    <property type="component" value="Unassembled WGS sequence"/>
</dbReference>
<feature type="binding site" evidence="8">
    <location>
        <position position="190"/>
    </location>
    <ligand>
        <name>Mg(2+)</name>
        <dbReference type="ChEBI" id="CHEBI:18420"/>
    </ligand>
</feature>
<evidence type="ECO:0000256" key="4">
    <source>
        <dbReference type="ARBA" id="ARBA00022723"/>
    </source>
</evidence>
<proteinExistence type="inferred from homology"/>
<evidence type="ECO:0000256" key="8">
    <source>
        <dbReference type="HAMAP-Rule" id="MF_00265"/>
    </source>
</evidence>
<evidence type="ECO:0000256" key="3">
    <source>
        <dbReference type="ARBA" id="ARBA00022722"/>
    </source>
</evidence>
<keyword evidence="4 8" id="KW-0479">Metal-binding</keyword>
<sequence length="227" mass="25158">MDAGPDDPRHRRGGGARVARYRRPQRSVVGGRGALRLDCIRGRPALHGEAGNGGRRLAAIARRSRRGRGLRTSRPFRMERPAGRFRPVIVLDTNVVSEAMRKSPNELVWAFFDRSLAQGLVITTVTLFEIRFGIGILRRSAECERLETLLERFVRGDWGKVLPLDSESANQAARFRAARQKAGRPVGVPDSLIAGIALRHGAAFATRNVRDFEDSGLELVDPWQAST</sequence>
<dbReference type="EC" id="3.1.-.-" evidence="8"/>
<keyword evidence="8" id="KW-0800">Toxin</keyword>
<evidence type="ECO:0000256" key="7">
    <source>
        <dbReference type="ARBA" id="ARBA00038093"/>
    </source>
</evidence>
<comment type="function">
    <text evidence="8">Toxic component of a toxin-antitoxin (TA) system. An RNase.</text>
</comment>
<feature type="region of interest" description="Disordered" evidence="9">
    <location>
        <begin position="1"/>
        <end position="22"/>
    </location>
</feature>
<evidence type="ECO:0000256" key="5">
    <source>
        <dbReference type="ARBA" id="ARBA00022801"/>
    </source>
</evidence>
<feature type="binding site" evidence="8">
    <location>
        <position position="92"/>
    </location>
    <ligand>
        <name>Mg(2+)</name>
        <dbReference type="ChEBI" id="CHEBI:18420"/>
    </ligand>
</feature>
<feature type="domain" description="PIN" evidence="10">
    <location>
        <begin position="89"/>
        <end position="210"/>
    </location>
</feature>
<dbReference type="CDD" id="cd18731">
    <property type="entry name" value="PIN_NgFitB-like"/>
    <property type="match status" value="1"/>
</dbReference>
<keyword evidence="6 8" id="KW-0460">Magnesium</keyword>
<dbReference type="HAMAP" id="MF_00265">
    <property type="entry name" value="VapC_Nob1"/>
    <property type="match status" value="1"/>
</dbReference>